<comment type="caution">
    <text evidence="2">The sequence shown here is derived from an EMBL/GenBank/DDBJ whole genome shotgun (WGS) entry which is preliminary data.</text>
</comment>
<dbReference type="Proteomes" id="UP001499854">
    <property type="component" value="Unassembled WGS sequence"/>
</dbReference>
<evidence type="ECO:0000256" key="1">
    <source>
        <dbReference type="SAM" id="MobiDB-lite"/>
    </source>
</evidence>
<accession>A0ABN2RAM3</accession>
<sequence>MTFRPPESLVVVSQIPTDSFAACAAGAPTSAIPDPASTTAPTPEIRALKRRRLPPDTRRGCGEFSNTGHPLR</sequence>
<organism evidence="2 3">
    <name type="scientific">Catenulispora subtropica</name>
    <dbReference type="NCBI Taxonomy" id="450798"/>
    <lineage>
        <taxon>Bacteria</taxon>
        <taxon>Bacillati</taxon>
        <taxon>Actinomycetota</taxon>
        <taxon>Actinomycetes</taxon>
        <taxon>Catenulisporales</taxon>
        <taxon>Catenulisporaceae</taxon>
        <taxon>Catenulispora</taxon>
    </lineage>
</organism>
<reference evidence="2 3" key="1">
    <citation type="journal article" date="2019" name="Int. J. Syst. Evol. Microbiol.">
        <title>The Global Catalogue of Microorganisms (GCM) 10K type strain sequencing project: providing services to taxonomists for standard genome sequencing and annotation.</title>
        <authorList>
            <consortium name="The Broad Institute Genomics Platform"/>
            <consortium name="The Broad Institute Genome Sequencing Center for Infectious Disease"/>
            <person name="Wu L."/>
            <person name="Ma J."/>
        </authorList>
    </citation>
    <scope>NUCLEOTIDE SEQUENCE [LARGE SCALE GENOMIC DNA]</scope>
    <source>
        <strain evidence="2 3">JCM 16013</strain>
    </source>
</reference>
<keyword evidence="3" id="KW-1185">Reference proteome</keyword>
<protein>
    <submittedName>
        <fullName evidence="2">Uncharacterized protein</fullName>
    </submittedName>
</protein>
<feature type="region of interest" description="Disordered" evidence="1">
    <location>
        <begin position="26"/>
        <end position="72"/>
    </location>
</feature>
<evidence type="ECO:0000313" key="2">
    <source>
        <dbReference type="EMBL" id="GAA1966050.1"/>
    </source>
</evidence>
<proteinExistence type="predicted"/>
<gene>
    <name evidence="2" type="ORF">GCM10009838_24640</name>
</gene>
<dbReference type="EMBL" id="BAAAQM010000011">
    <property type="protein sequence ID" value="GAA1966050.1"/>
    <property type="molecule type" value="Genomic_DNA"/>
</dbReference>
<evidence type="ECO:0000313" key="3">
    <source>
        <dbReference type="Proteomes" id="UP001499854"/>
    </source>
</evidence>
<name>A0ABN2RAM3_9ACTN</name>